<sequence length="752" mass="79396">MASINLRSAWTSTAAAGAMRSNNDIGDLFLESAGALAAERGFTNGPLNAAAPADAQVAAQIATLRQRADAAILRAMEAIAAGADFTGRDKLLARVQADHSRLLALRQDVDRQMALRGPERDREIVRSWVPTATMLIMSSQELRIAAQIVPANALARSQLMLDLKQAMWVMSEYAGRERAAIAAIIARSGAIEAADLTALAEYRGRLEQSWGLVESYAGRDFANKGILTAIAAARAEFFGSYEQVRKDVYAAGTAGAGYSMSSEEWIAAATRGIDSLLALSDSVSTAAHAYIGTVEDDGRFGVAVSIGVLVAAIALGAFSFFIVITRITRPIERLTGTMARLAAGDLDAPLPPARRRDEIGRMIAAVAVFRDAGLENRRLEAEAEDGRNRSEDERREREQQKALEAQQLQHAIESIGTGLVRLAEGDVAQRITTPFAGELDKLRTDFNGSVAKLEQALISVGESARAIHSGSQEISAATNDLAQRTERQAASVEETAAAVEEMTANLRESSKRASEAGTLSSKAREHAEMSGAVVDRAVAAMDRISASSREIGSIIALIDEIAFQTNLLALNAGVEAARAGEAGKGFAVVAQEVRELAQRSATAAKEIKTLVTSSAGQIEAGVALVGETGEALKAIVAEVLEVNRHVAAIVEAAREQSVGLEEINSAVSEMEQNAQHNAAMVEESSAAAHNLTSEAAGLNRMLAQFRLGEGGAPTASAPAKEVQSPARALMRRIGSSFAGGGAAAVKDEWEEF</sequence>
<dbReference type="RefSeq" id="WP_371747751.1">
    <property type="nucleotide sequence ID" value="NZ_JANFDG010000012.1"/>
</dbReference>
<dbReference type="PANTHER" id="PTHR43531">
    <property type="entry name" value="PROTEIN ICFG"/>
    <property type="match status" value="1"/>
</dbReference>
<proteinExistence type="inferred from homology"/>
<dbReference type="PANTHER" id="PTHR43531:SF11">
    <property type="entry name" value="METHYL-ACCEPTING CHEMOTAXIS PROTEIN 3"/>
    <property type="match status" value="1"/>
</dbReference>
<dbReference type="SMART" id="SM00304">
    <property type="entry name" value="HAMP"/>
    <property type="match status" value="2"/>
</dbReference>
<dbReference type="PROSITE" id="PS50885">
    <property type="entry name" value="HAMP"/>
    <property type="match status" value="2"/>
</dbReference>
<dbReference type="EMBL" id="JBHRSP010000032">
    <property type="protein sequence ID" value="MFC3075073.1"/>
    <property type="molecule type" value="Genomic_DNA"/>
</dbReference>
<evidence type="ECO:0000259" key="6">
    <source>
        <dbReference type="PROSITE" id="PS50111"/>
    </source>
</evidence>
<dbReference type="InterPro" id="IPR004090">
    <property type="entry name" value="Chemotax_Me-accpt_rcpt"/>
</dbReference>
<feature type="region of interest" description="Disordered" evidence="4">
    <location>
        <begin position="505"/>
        <end position="526"/>
    </location>
</feature>
<protein>
    <submittedName>
        <fullName evidence="8">Methyl-accepting chemotaxis protein</fullName>
    </submittedName>
</protein>
<dbReference type="Pfam" id="PF00015">
    <property type="entry name" value="MCPsignal"/>
    <property type="match status" value="1"/>
</dbReference>
<dbReference type="Pfam" id="PF08376">
    <property type="entry name" value="NIT"/>
    <property type="match status" value="1"/>
</dbReference>
<feature type="transmembrane region" description="Helical" evidence="5">
    <location>
        <begin position="300"/>
        <end position="324"/>
    </location>
</feature>
<keyword evidence="9" id="KW-1185">Reference proteome</keyword>
<feature type="domain" description="Methyl-accepting transducer" evidence="6">
    <location>
        <begin position="463"/>
        <end position="692"/>
    </location>
</feature>
<dbReference type="Proteomes" id="UP001595377">
    <property type="component" value="Unassembled WGS sequence"/>
</dbReference>
<dbReference type="InterPro" id="IPR004089">
    <property type="entry name" value="MCPsignal_dom"/>
</dbReference>
<dbReference type="Gene3D" id="1.10.287.950">
    <property type="entry name" value="Methyl-accepting chemotaxis protein"/>
    <property type="match status" value="1"/>
</dbReference>
<dbReference type="CDD" id="cd06225">
    <property type="entry name" value="HAMP"/>
    <property type="match status" value="1"/>
</dbReference>
<evidence type="ECO:0000259" key="7">
    <source>
        <dbReference type="PROSITE" id="PS50885"/>
    </source>
</evidence>
<dbReference type="InterPro" id="IPR051310">
    <property type="entry name" value="MCP_chemotaxis"/>
</dbReference>
<keyword evidence="1" id="KW-0145">Chemotaxis</keyword>
<keyword evidence="3" id="KW-0807">Transducer</keyword>
<keyword evidence="5" id="KW-0472">Membrane</keyword>
<reference evidence="9" key="1">
    <citation type="journal article" date="2019" name="Int. J. Syst. Evol. Microbiol.">
        <title>The Global Catalogue of Microorganisms (GCM) 10K type strain sequencing project: providing services to taxonomists for standard genome sequencing and annotation.</title>
        <authorList>
            <consortium name="The Broad Institute Genomics Platform"/>
            <consortium name="The Broad Institute Genome Sequencing Center for Infectious Disease"/>
            <person name="Wu L."/>
            <person name="Ma J."/>
        </authorList>
    </citation>
    <scope>NUCLEOTIDE SEQUENCE [LARGE SCALE GENOMIC DNA]</scope>
    <source>
        <strain evidence="9">KCTC 52677</strain>
    </source>
</reference>
<dbReference type="PRINTS" id="PR00260">
    <property type="entry name" value="CHEMTRNSDUCR"/>
</dbReference>
<accession>A0ABV7DKE6</accession>
<comment type="similarity">
    <text evidence="2">Belongs to the methyl-accepting chemotaxis (MCP) protein family.</text>
</comment>
<evidence type="ECO:0000256" key="5">
    <source>
        <dbReference type="SAM" id="Phobius"/>
    </source>
</evidence>
<evidence type="ECO:0000256" key="4">
    <source>
        <dbReference type="SAM" id="MobiDB-lite"/>
    </source>
</evidence>
<dbReference type="PROSITE" id="PS50111">
    <property type="entry name" value="CHEMOTAXIS_TRANSDUC_2"/>
    <property type="match status" value="1"/>
</dbReference>
<evidence type="ECO:0000256" key="2">
    <source>
        <dbReference type="ARBA" id="ARBA00029447"/>
    </source>
</evidence>
<keyword evidence="5" id="KW-1133">Transmembrane helix</keyword>
<feature type="region of interest" description="Disordered" evidence="4">
    <location>
        <begin position="380"/>
        <end position="400"/>
    </location>
</feature>
<dbReference type="SMART" id="SM00283">
    <property type="entry name" value="MA"/>
    <property type="match status" value="1"/>
</dbReference>
<comment type="caution">
    <text evidence="8">The sequence shown here is derived from an EMBL/GenBank/DDBJ whole genome shotgun (WGS) entry which is preliminary data.</text>
</comment>
<dbReference type="SUPFAM" id="SSF58104">
    <property type="entry name" value="Methyl-accepting chemotaxis protein (MCP) signaling domain"/>
    <property type="match status" value="1"/>
</dbReference>
<dbReference type="Pfam" id="PF00672">
    <property type="entry name" value="HAMP"/>
    <property type="match status" value="1"/>
</dbReference>
<evidence type="ECO:0000313" key="8">
    <source>
        <dbReference type="EMBL" id="MFC3075073.1"/>
    </source>
</evidence>
<organism evidence="8 9">
    <name type="scientific">Shinella pollutisoli</name>
    <dbReference type="NCBI Taxonomy" id="2250594"/>
    <lineage>
        <taxon>Bacteria</taxon>
        <taxon>Pseudomonadati</taxon>
        <taxon>Pseudomonadota</taxon>
        <taxon>Alphaproteobacteria</taxon>
        <taxon>Hyphomicrobiales</taxon>
        <taxon>Rhizobiaceae</taxon>
        <taxon>Shinella</taxon>
    </lineage>
</organism>
<evidence type="ECO:0000256" key="3">
    <source>
        <dbReference type="PROSITE-ProRule" id="PRU00284"/>
    </source>
</evidence>
<gene>
    <name evidence="8" type="ORF">ACFOHH_18335</name>
</gene>
<dbReference type="InterPro" id="IPR003660">
    <property type="entry name" value="HAMP_dom"/>
</dbReference>
<evidence type="ECO:0000256" key="1">
    <source>
        <dbReference type="ARBA" id="ARBA00022500"/>
    </source>
</evidence>
<name>A0ABV7DKE6_9HYPH</name>
<keyword evidence="5" id="KW-0812">Transmembrane</keyword>
<evidence type="ECO:0000313" key="9">
    <source>
        <dbReference type="Proteomes" id="UP001595377"/>
    </source>
</evidence>
<feature type="domain" description="HAMP" evidence="7">
    <location>
        <begin position="406"/>
        <end position="458"/>
    </location>
</feature>
<dbReference type="CDD" id="cd11386">
    <property type="entry name" value="MCP_signal"/>
    <property type="match status" value="1"/>
</dbReference>
<dbReference type="InterPro" id="IPR013587">
    <property type="entry name" value="Nitrate/nitrite_sensing"/>
</dbReference>
<dbReference type="SUPFAM" id="SSF158472">
    <property type="entry name" value="HAMP domain-like"/>
    <property type="match status" value="1"/>
</dbReference>
<feature type="domain" description="HAMP" evidence="7">
    <location>
        <begin position="325"/>
        <end position="378"/>
    </location>
</feature>
<dbReference type="Gene3D" id="6.10.340.10">
    <property type="match status" value="1"/>
</dbReference>